<dbReference type="InterPro" id="IPR007757">
    <property type="entry name" value="MT-A70-like"/>
</dbReference>
<dbReference type="Proteomes" id="UP000831019">
    <property type="component" value="Chromosome"/>
</dbReference>
<keyword evidence="6" id="KW-1185">Reference proteome</keyword>
<evidence type="ECO:0000256" key="3">
    <source>
        <dbReference type="ARBA" id="ARBA00022691"/>
    </source>
</evidence>
<accession>A0ABY3ZIW8</accession>
<dbReference type="InterPro" id="IPR029063">
    <property type="entry name" value="SAM-dependent_MTases_sf"/>
</dbReference>
<name>A0ABY3ZIW8_9RHOB</name>
<dbReference type="SUPFAM" id="SSF53335">
    <property type="entry name" value="S-adenosyl-L-methionine-dependent methyltransferases"/>
    <property type="match status" value="1"/>
</dbReference>
<sequence>MSGYQVIFTDPPWRFASNSKAKPGRNAMRHYECMTDAEICALPVKEWAAKEALLFMWTTAPMMARSMPVLSAWGFKYVSQMVWVKSRIATGYWARNRHEILIIAKRGKFPWPGMAPFPDSVVEAPTREHSRKPEYFQDRVDAVWPDHRKLEMFSRRPRVGWDAWGDQQEKFEAV</sequence>
<evidence type="ECO:0008006" key="7">
    <source>
        <dbReference type="Google" id="ProtNLM"/>
    </source>
</evidence>
<evidence type="ECO:0000256" key="1">
    <source>
        <dbReference type="ARBA" id="ARBA00022603"/>
    </source>
</evidence>
<evidence type="ECO:0000256" key="2">
    <source>
        <dbReference type="ARBA" id="ARBA00022679"/>
    </source>
</evidence>
<dbReference type="Gene3D" id="3.40.50.150">
    <property type="entry name" value="Vaccinia Virus protein VP39"/>
    <property type="match status" value="1"/>
</dbReference>
<organism evidence="5 6">
    <name type="scientific">Sulfitobacter dubius</name>
    <dbReference type="NCBI Taxonomy" id="218673"/>
    <lineage>
        <taxon>Bacteria</taxon>
        <taxon>Pseudomonadati</taxon>
        <taxon>Pseudomonadota</taxon>
        <taxon>Alphaproteobacteria</taxon>
        <taxon>Rhodobacterales</taxon>
        <taxon>Roseobacteraceae</taxon>
        <taxon>Sulfitobacter</taxon>
    </lineage>
</organism>
<dbReference type="RefSeq" id="WP_243262854.1">
    <property type="nucleotide sequence ID" value="NZ_CP085144.1"/>
</dbReference>
<dbReference type="PROSITE" id="PS51143">
    <property type="entry name" value="MT_A70"/>
    <property type="match status" value="1"/>
</dbReference>
<evidence type="ECO:0000256" key="4">
    <source>
        <dbReference type="PROSITE-ProRule" id="PRU00489"/>
    </source>
</evidence>
<dbReference type="PANTHER" id="PTHR12829">
    <property type="entry name" value="N6-ADENOSINE-METHYLTRANSFERASE"/>
    <property type="match status" value="1"/>
</dbReference>
<keyword evidence="2" id="KW-0808">Transferase</keyword>
<protein>
    <recommendedName>
        <fullName evidence="7">N6-adenosine-specific RNA methylase IME4</fullName>
    </recommendedName>
</protein>
<dbReference type="PANTHER" id="PTHR12829:SF7">
    <property type="entry name" value="N6-ADENOSINE-METHYLTRANSFERASE CATALYTIC SUBUNIT"/>
    <property type="match status" value="1"/>
</dbReference>
<dbReference type="Pfam" id="PF05063">
    <property type="entry name" value="MT-A70"/>
    <property type="match status" value="1"/>
</dbReference>
<proteinExistence type="inferred from homology"/>
<comment type="similarity">
    <text evidence="4">Belongs to the MT-A70-like family.</text>
</comment>
<keyword evidence="1" id="KW-0489">Methyltransferase</keyword>
<gene>
    <name evidence="5" type="ORF">DSM109990_01309</name>
</gene>
<evidence type="ECO:0000313" key="6">
    <source>
        <dbReference type="Proteomes" id="UP000831019"/>
    </source>
</evidence>
<reference evidence="6" key="1">
    <citation type="journal article" date="2022" name="Microorganisms">
        <title>Beyond the ABCs#Discovery of Three New Plasmid Types in Rhodobacterales (RepQ, RepY, RepW).</title>
        <authorList>
            <person name="Freese H.M."/>
            <person name="Ringel V."/>
            <person name="Overmann J."/>
            <person name="Petersen J."/>
        </authorList>
    </citation>
    <scope>NUCLEOTIDE SEQUENCE [LARGE SCALE GENOMIC DNA]</scope>
    <source>
        <strain evidence="6">DSM 109990</strain>
    </source>
</reference>
<keyword evidence="3" id="KW-0949">S-adenosyl-L-methionine</keyword>
<dbReference type="EMBL" id="CP085144">
    <property type="protein sequence ID" value="UOA14503.1"/>
    <property type="molecule type" value="Genomic_DNA"/>
</dbReference>
<evidence type="ECO:0000313" key="5">
    <source>
        <dbReference type="EMBL" id="UOA14503.1"/>
    </source>
</evidence>